<keyword evidence="6" id="KW-1133">Transmembrane helix</keyword>
<dbReference type="FunFam" id="3.80.10.10:FF:000129">
    <property type="entry name" value="Leucine-rich repeat receptor-like kinase"/>
    <property type="match status" value="1"/>
</dbReference>
<dbReference type="GO" id="GO:0016020">
    <property type="term" value="C:membrane"/>
    <property type="evidence" value="ECO:0007669"/>
    <property type="project" value="UniProtKB-SubCell"/>
</dbReference>
<keyword evidence="11" id="KW-1185">Reference proteome</keyword>
<evidence type="ECO:0000256" key="5">
    <source>
        <dbReference type="ARBA" id="ARBA00022737"/>
    </source>
</evidence>
<feature type="signal peptide" evidence="8">
    <location>
        <begin position="1"/>
        <end position="19"/>
    </location>
</feature>
<keyword evidence="3" id="KW-0812">Transmembrane</keyword>
<comment type="caution">
    <text evidence="10">The sequence shown here is derived from an EMBL/GenBank/DDBJ whole genome shotgun (WGS) entry which is preliminary data.</text>
</comment>
<dbReference type="Gene3D" id="3.80.10.10">
    <property type="entry name" value="Ribonuclease Inhibitor"/>
    <property type="match status" value="1"/>
</dbReference>
<dbReference type="InterPro" id="IPR001611">
    <property type="entry name" value="Leu-rich_rpt"/>
</dbReference>
<dbReference type="PANTHER" id="PTHR45631">
    <property type="entry name" value="OS07G0107800 PROTEIN-RELATED"/>
    <property type="match status" value="1"/>
</dbReference>
<keyword evidence="7" id="KW-0472">Membrane</keyword>
<evidence type="ECO:0000256" key="7">
    <source>
        <dbReference type="ARBA" id="ARBA00023136"/>
    </source>
</evidence>
<keyword evidence="4 8" id="KW-0732">Signal</keyword>
<evidence type="ECO:0000313" key="11">
    <source>
        <dbReference type="Proteomes" id="UP001187192"/>
    </source>
</evidence>
<dbReference type="InterPro" id="IPR024788">
    <property type="entry name" value="Malectin-like_Carb-bd_dom"/>
</dbReference>
<dbReference type="EMBL" id="BTGU01000006">
    <property type="protein sequence ID" value="GMN37085.1"/>
    <property type="molecule type" value="Genomic_DNA"/>
</dbReference>
<dbReference type="AlphaFoldDB" id="A0AA87ZPI2"/>
<evidence type="ECO:0000256" key="1">
    <source>
        <dbReference type="ARBA" id="ARBA00004167"/>
    </source>
</evidence>
<comment type="subcellular location">
    <subcellularLocation>
        <location evidence="1">Membrane</location>
        <topology evidence="1">Single-pass membrane protein</topology>
    </subcellularLocation>
</comment>
<dbReference type="Proteomes" id="UP001187192">
    <property type="component" value="Unassembled WGS sequence"/>
</dbReference>
<sequence length="549" mass="61508">MVLSKYFLFATLLMALVQGDDNNPTGFLSIDCGSLDSSYVDETTGFTYHSDEGFTETGENREIVNAYKVQLQTNERQFRNVRSFPEGIRNCYTLKPTLGDQGTRYMIRARFMYGNYDNENLAPTFDLYLGVDFWDTVLTQHAWNRVNKEIIFFPKSDDHLYVCLVNTGHGFPFISALELRPWVDGNQTYVSKSGSLGLFQRSDLNPAIDQVMRYKEDVYDRLWSPLTGDNRFVPINTTKGNNITKNIYQLPSPIMRTAYEPNITIHDDNLGILIDPSNSSAPLLYYFYFHFAEIQELRKNESREFTISINGNLTHGPLVPIYLVTNTVISTSGGTNSDGKIHVWLNRTQNSTKPPLLNALEVYWLTEFTQQETNQADVNAIQNIKSAYQVTKNWQGDPCAPKAFLWDGLGCSYGGNSSPRIISLNLSSSGLNGVISPYFSDLTMLQALDLSNNSLSGTVPEFLANLSSLRILNLKKNKLEGPLPSALLERSNDGLSLSVDANVMGNLTPPPTTNQTSSSAEDWCRKNKFVVSLVASVEAFLLQFVLSTS</sequence>
<dbReference type="Pfam" id="PF13855">
    <property type="entry name" value="LRR_8"/>
    <property type="match status" value="1"/>
</dbReference>
<evidence type="ECO:0000313" key="10">
    <source>
        <dbReference type="EMBL" id="GMN37085.1"/>
    </source>
</evidence>
<keyword evidence="2" id="KW-0433">Leucine-rich repeat</keyword>
<evidence type="ECO:0000259" key="9">
    <source>
        <dbReference type="Pfam" id="PF12819"/>
    </source>
</evidence>
<keyword evidence="5" id="KW-0677">Repeat</keyword>
<protein>
    <recommendedName>
        <fullName evidence="9">Malectin-like domain-containing protein</fullName>
    </recommendedName>
</protein>
<evidence type="ECO:0000256" key="6">
    <source>
        <dbReference type="ARBA" id="ARBA00022989"/>
    </source>
</evidence>
<feature type="chain" id="PRO_5041739120" description="Malectin-like domain-containing protein" evidence="8">
    <location>
        <begin position="20"/>
        <end position="549"/>
    </location>
</feature>
<accession>A0AA87ZPI2</accession>
<evidence type="ECO:0000256" key="4">
    <source>
        <dbReference type="ARBA" id="ARBA00022729"/>
    </source>
</evidence>
<dbReference type="PRINTS" id="PR00019">
    <property type="entry name" value="LEURICHRPT"/>
</dbReference>
<dbReference type="InterPro" id="IPR032675">
    <property type="entry name" value="LRR_dom_sf"/>
</dbReference>
<evidence type="ECO:0000256" key="8">
    <source>
        <dbReference type="SAM" id="SignalP"/>
    </source>
</evidence>
<gene>
    <name evidence="10" type="ORF">TIFTF001_006525</name>
</gene>
<dbReference type="Pfam" id="PF12819">
    <property type="entry name" value="Malectin_like"/>
    <property type="match status" value="1"/>
</dbReference>
<feature type="domain" description="Malectin-like" evidence="9">
    <location>
        <begin position="30"/>
        <end position="363"/>
    </location>
</feature>
<dbReference type="SUPFAM" id="SSF52058">
    <property type="entry name" value="L domain-like"/>
    <property type="match status" value="1"/>
</dbReference>
<evidence type="ECO:0000256" key="2">
    <source>
        <dbReference type="ARBA" id="ARBA00022614"/>
    </source>
</evidence>
<reference evidence="10" key="1">
    <citation type="submission" date="2023-07" db="EMBL/GenBank/DDBJ databases">
        <title>draft genome sequence of fig (Ficus carica).</title>
        <authorList>
            <person name="Takahashi T."/>
            <person name="Nishimura K."/>
        </authorList>
    </citation>
    <scope>NUCLEOTIDE SEQUENCE</scope>
</reference>
<dbReference type="PANTHER" id="PTHR45631:SF212">
    <property type="entry name" value="PROTEIN KINASE DOMAIN-CONTAINING PROTEIN"/>
    <property type="match status" value="1"/>
</dbReference>
<organism evidence="10 11">
    <name type="scientific">Ficus carica</name>
    <name type="common">Common fig</name>
    <dbReference type="NCBI Taxonomy" id="3494"/>
    <lineage>
        <taxon>Eukaryota</taxon>
        <taxon>Viridiplantae</taxon>
        <taxon>Streptophyta</taxon>
        <taxon>Embryophyta</taxon>
        <taxon>Tracheophyta</taxon>
        <taxon>Spermatophyta</taxon>
        <taxon>Magnoliopsida</taxon>
        <taxon>eudicotyledons</taxon>
        <taxon>Gunneridae</taxon>
        <taxon>Pentapetalae</taxon>
        <taxon>rosids</taxon>
        <taxon>fabids</taxon>
        <taxon>Rosales</taxon>
        <taxon>Moraceae</taxon>
        <taxon>Ficeae</taxon>
        <taxon>Ficus</taxon>
    </lineage>
</organism>
<evidence type="ECO:0000256" key="3">
    <source>
        <dbReference type="ARBA" id="ARBA00022692"/>
    </source>
</evidence>
<name>A0AA87ZPI2_FICCA</name>
<proteinExistence type="predicted"/>